<comment type="caution">
    <text evidence="1">The sequence shown here is derived from an EMBL/GenBank/DDBJ whole genome shotgun (WGS) entry which is preliminary data.</text>
</comment>
<sequence>MPQTLALPLPLGAGLDYDNVSEAGSAISGQAHKFPHTRAQLSVIVRQHKALLENYDGEPENDDSIRISSSFVSKVAGLLAEEQEDELKILLKTTYGVDDESLEQHVLDLMHRHRDDVAGVPFLFLTPTRRPSRPSSRASSHSVRLNQNRPDTPVSVPNSPLAIGFRRPHTPAGSPLVGGNATSYMSARSVSPMHSPTLAHAQATQVYAQFTSSLPSSPISSPRLLSAKATEFKPIQRPLSAASSNPATLSGYRTETPSPDLWAHNSLRATSNLAIAAPLIPEHPRAVTPSSLRSSLRPGDEEDEEDPFDPFAPKIAPHSFHPITVTDFDQWSDSASLSPDDARIHDHMQHQHLYDFEQQMDGSGDMDPEGAGFLTDGMTPLDVLSSVFGSTLAPSELEEALANNGYEFERAMAWLIDRALPPPPQHPQARMQSMGGRVTLVSRDADIRGGRGGYPAPSAPRPVGRGVGARSTPGGNRVCRYYLAGECLRADCRFSHDLERALCRFWLRGTCAKQDSCEFLHHLPKDVDVSSLTGAISRTTLNNNGRSMSSSPPPDEFPALGFEGYAGRNKRGGVGEKWHHDPGRTRFAAAVKKPIPATALSDRALAARRDGTTNSADNLHLRTSVVAPRPSPRLKLRAPALVPTLPTGESISSLYMSYRSRALQLGAARNACLSRAADAWRRGDGAAAKRFSREGHDLNAKMGAEMTEAAGKLVRERAKLAEQAVKARDLSWSDDAGDRTNRGRVCGGGLGVCLGIASHGVGGDSKSTSEERTESMLDLHGLHSNEATEVLEEFLLALEREHFLGLAFIIVGEEKHTGTQDAARGASRARLAAGVREWLHRWGYPWSERDGIICVDPLTHA</sequence>
<name>A0ACB8AMD6_9AGAM</name>
<reference evidence="1" key="1">
    <citation type="journal article" date="2021" name="New Phytol.">
        <title>Evolutionary innovations through gain and loss of genes in the ectomycorrhizal Boletales.</title>
        <authorList>
            <person name="Wu G."/>
            <person name="Miyauchi S."/>
            <person name="Morin E."/>
            <person name="Kuo A."/>
            <person name="Drula E."/>
            <person name="Varga T."/>
            <person name="Kohler A."/>
            <person name="Feng B."/>
            <person name="Cao Y."/>
            <person name="Lipzen A."/>
            <person name="Daum C."/>
            <person name="Hundley H."/>
            <person name="Pangilinan J."/>
            <person name="Johnson J."/>
            <person name="Barry K."/>
            <person name="LaButti K."/>
            <person name="Ng V."/>
            <person name="Ahrendt S."/>
            <person name="Min B."/>
            <person name="Choi I.G."/>
            <person name="Park H."/>
            <person name="Plett J.M."/>
            <person name="Magnuson J."/>
            <person name="Spatafora J.W."/>
            <person name="Nagy L.G."/>
            <person name="Henrissat B."/>
            <person name="Grigoriev I.V."/>
            <person name="Yang Z.L."/>
            <person name="Xu J."/>
            <person name="Martin F.M."/>
        </authorList>
    </citation>
    <scope>NUCLEOTIDE SEQUENCE</scope>
    <source>
        <strain evidence="1">ATCC 28755</strain>
    </source>
</reference>
<evidence type="ECO:0000313" key="2">
    <source>
        <dbReference type="Proteomes" id="UP000790377"/>
    </source>
</evidence>
<gene>
    <name evidence="1" type="ORF">BJ138DRAFT_349282</name>
</gene>
<accession>A0ACB8AMD6</accession>
<dbReference type="EMBL" id="MU267611">
    <property type="protein sequence ID" value="KAH7914625.1"/>
    <property type="molecule type" value="Genomic_DNA"/>
</dbReference>
<proteinExistence type="predicted"/>
<dbReference type="Proteomes" id="UP000790377">
    <property type="component" value="Unassembled WGS sequence"/>
</dbReference>
<protein>
    <submittedName>
        <fullName evidence="1">Uncharacterized protein</fullName>
    </submittedName>
</protein>
<organism evidence="1 2">
    <name type="scientific">Hygrophoropsis aurantiaca</name>
    <dbReference type="NCBI Taxonomy" id="72124"/>
    <lineage>
        <taxon>Eukaryota</taxon>
        <taxon>Fungi</taxon>
        <taxon>Dikarya</taxon>
        <taxon>Basidiomycota</taxon>
        <taxon>Agaricomycotina</taxon>
        <taxon>Agaricomycetes</taxon>
        <taxon>Agaricomycetidae</taxon>
        <taxon>Boletales</taxon>
        <taxon>Coniophorineae</taxon>
        <taxon>Hygrophoropsidaceae</taxon>
        <taxon>Hygrophoropsis</taxon>
    </lineage>
</organism>
<keyword evidence="2" id="KW-1185">Reference proteome</keyword>
<evidence type="ECO:0000313" key="1">
    <source>
        <dbReference type="EMBL" id="KAH7914625.1"/>
    </source>
</evidence>